<dbReference type="AlphaFoldDB" id="A0A6G0KKW5"/>
<sequence>MAGARIGAVSCAFTRFGCRSEHDLFYPSYTRSNKKRNAKLLRCFPHCCPNHVPRSYCGASATAAYHNPYLLVSARFESTLTTAVASSGDVVTALAPGTMVALPANAMTGPNVTESDWISASKASYAYQQQLPENTLLYELNDRRSPMWYYSYESGSTKTQREMKHVLARFASNCSERKFTPYWWTLIRFRHNKGSGSGQQRMTGTDGCVINVIKLEEKEVPLGYRSPSLVQWGKQGGLRRVTSGINEDAAEDEAKHVAPMQSQGYARSESPVGEPSQFCCLCQERLTLQTHSPQLQALDLVKQLLLLRLFVFATPLEAFSFYFNEIDSGIRSEWLFNIPPIRREQSWVDDPADHTAIAEMKLTLTLADFVGDEETVKSSTSKLERAVLQYCADLLLSAFSSPRIQDISVSITSNGRHLRRVGRDEAITRSELCGQFSQMITEIYDELTQLLTTGIHDANPFGFGQFKTYASVPELVDDILSVIYSERRYEVLRGEVTALLLHRGDLFEAIIQEVFRGFVAQTRTTPCRNTGEACGAISAASRAASGWSRRWFVDPMSLLVVPIYLEISSVDTGSYPPRSGKASLLSTLTLIRMLASVDMVLDGRRLTIEAAMSEVSLQLPGLSGTVLELDGDTHAFKALPSGLQSAAGAGAAVFGGLWDVKAYKGLAADSGMSLDVSLLMLSNIQANSRRNDLLLADSDVVVRKTHVTLVLNDTRDGCGDHLDVRAEVFELRLPSHQVASWQSSKLFDYFLDITSEVKWSPTVEIAVTYVPVPRNRGGVS</sequence>
<reference evidence="1 2" key="1">
    <citation type="submission" date="2018-09" db="EMBL/GenBank/DDBJ databases">
        <title>Genomic investigation of the strawberry pathogen Phytophthora fragariae indicates pathogenicity is determined by transcriptional variation in three key races.</title>
        <authorList>
            <person name="Adams T.M."/>
            <person name="Armitage A.D."/>
            <person name="Sobczyk M.K."/>
            <person name="Bates H.J."/>
            <person name="Dunwell J.M."/>
            <person name="Nellist C.F."/>
            <person name="Harrison R.J."/>
        </authorList>
    </citation>
    <scope>NUCLEOTIDE SEQUENCE [LARGE SCALE GENOMIC DNA]</scope>
    <source>
        <strain evidence="1 2">ONT-3</strain>
    </source>
</reference>
<dbReference type="EMBL" id="QXFX01001413">
    <property type="protein sequence ID" value="KAE9090703.1"/>
    <property type="molecule type" value="Genomic_DNA"/>
</dbReference>
<evidence type="ECO:0000313" key="2">
    <source>
        <dbReference type="Proteomes" id="UP000488956"/>
    </source>
</evidence>
<organism evidence="1 2">
    <name type="scientific">Phytophthora fragariae</name>
    <dbReference type="NCBI Taxonomy" id="53985"/>
    <lineage>
        <taxon>Eukaryota</taxon>
        <taxon>Sar</taxon>
        <taxon>Stramenopiles</taxon>
        <taxon>Oomycota</taxon>
        <taxon>Peronosporomycetes</taxon>
        <taxon>Peronosporales</taxon>
        <taxon>Peronosporaceae</taxon>
        <taxon>Phytophthora</taxon>
    </lineage>
</organism>
<dbReference type="Proteomes" id="UP000488956">
    <property type="component" value="Unassembled WGS sequence"/>
</dbReference>
<protein>
    <submittedName>
        <fullName evidence="1">Uncharacterized protein</fullName>
    </submittedName>
</protein>
<proteinExistence type="predicted"/>
<accession>A0A6G0KKW5</accession>
<gene>
    <name evidence="1" type="ORF">PF010_g18486</name>
</gene>
<evidence type="ECO:0000313" key="1">
    <source>
        <dbReference type="EMBL" id="KAE9090703.1"/>
    </source>
</evidence>
<name>A0A6G0KKW5_9STRA</name>
<comment type="caution">
    <text evidence="1">The sequence shown here is derived from an EMBL/GenBank/DDBJ whole genome shotgun (WGS) entry which is preliminary data.</text>
</comment>